<keyword evidence="3" id="KW-1185">Reference proteome</keyword>
<evidence type="ECO:0000313" key="2">
    <source>
        <dbReference type="EMBL" id="MYZ46853.1"/>
    </source>
</evidence>
<dbReference type="InterPro" id="IPR010839">
    <property type="entry name" value="AtuA_N"/>
</dbReference>
<dbReference type="PANTHER" id="PTHR47708">
    <property type="match status" value="1"/>
</dbReference>
<dbReference type="Proteomes" id="UP000773614">
    <property type="component" value="Unassembled WGS sequence"/>
</dbReference>
<sequence length="462" mass="50128">MADERIIRIGSGSGSWGNDITEPRELLSRTHVNYLVMDYLAELTLSIMRRQMDRNPEAGFATDFLAVLEDILPLIAKSGTKIVTNAGGLNPRTCGRMVAELVEKAGLSSRIKVAIVDGDDLLPRLSEFSSALPFDNADDGRPFSEVARRIVSANAYFGAQPIREALDGDASIVIAGRCVDVALTLGPLIHEFGWGEQEWDRLAAGTVAGHLLECGPQATGGNHQGWQDIPGLEHVGYPIAEVSENGDVVLTKASGTGGAVNRRTVTDQLLHEVFDPRHFLSPDVTVDWTTIELNELGDDRVRLSGIKGTPPPSTLKVSMTYRDGYKAILMWPYAWPDAEKKAQAAFRKIEHTIKRHGLRFDETRADIFGAGAIHGRRSNVLPRAAEPLEVIARFAAHTEHKEDAGRLASQQAPMHYGPPGLAGQIAGGKGQVLSVYSHWPTLIPGDLLTPTVEFMGGQDCHG</sequence>
<gene>
    <name evidence="2" type="ORF">E4O86_03880</name>
</gene>
<proteinExistence type="predicted"/>
<name>A0A964T1R2_9HYPH</name>
<evidence type="ECO:0000313" key="3">
    <source>
        <dbReference type="Proteomes" id="UP000773614"/>
    </source>
</evidence>
<dbReference type="Pfam" id="PF07287">
    <property type="entry name" value="AtuA"/>
    <property type="match status" value="1"/>
</dbReference>
<dbReference type="EMBL" id="SPKJ01000007">
    <property type="protein sequence ID" value="MYZ46853.1"/>
    <property type="molecule type" value="Genomic_DNA"/>
</dbReference>
<comment type="caution">
    <text evidence="2">The sequence shown here is derived from an EMBL/GenBank/DDBJ whole genome shotgun (WGS) entry which is preliminary data.</text>
</comment>
<dbReference type="RefSeq" id="WP_161139200.1">
    <property type="nucleotide sequence ID" value="NZ_SPKJ01000007.1"/>
</dbReference>
<evidence type="ECO:0000259" key="1">
    <source>
        <dbReference type="Pfam" id="PF07287"/>
    </source>
</evidence>
<protein>
    <submittedName>
        <fullName evidence="2">DUF1446 domain-containing protein</fullName>
    </submittedName>
</protein>
<dbReference type="PANTHER" id="PTHR47708:SF2">
    <property type="entry name" value="SI:CH73-132F6.5"/>
    <property type="match status" value="1"/>
</dbReference>
<dbReference type="AlphaFoldDB" id="A0A964T1R2"/>
<accession>A0A964T1R2</accession>
<feature type="domain" description="Acyclic terpene utilisation N-terminal" evidence="1">
    <location>
        <begin position="7"/>
        <end position="453"/>
    </location>
</feature>
<dbReference type="OrthoDB" id="9763456at2"/>
<reference evidence="2" key="1">
    <citation type="submission" date="2019-03" db="EMBL/GenBank/DDBJ databases">
        <title>Afifella sp. nov., isolated from activated sludge.</title>
        <authorList>
            <person name="Li Q."/>
            <person name="Liu Y."/>
        </authorList>
    </citation>
    <scope>NUCLEOTIDE SEQUENCE</scope>
    <source>
        <strain evidence="2">L72</strain>
    </source>
</reference>
<organism evidence="2 3">
    <name type="scientific">Propylenella binzhouense</name>
    <dbReference type="NCBI Taxonomy" id="2555902"/>
    <lineage>
        <taxon>Bacteria</taxon>
        <taxon>Pseudomonadati</taxon>
        <taxon>Pseudomonadota</taxon>
        <taxon>Alphaproteobacteria</taxon>
        <taxon>Hyphomicrobiales</taxon>
        <taxon>Propylenellaceae</taxon>
        <taxon>Propylenella</taxon>
    </lineage>
</organism>